<name>A0A0D0C0P7_9AGAR</name>
<sequence length="325" mass="37553">MYKQQPVMSHPVNPSDPDFQFKFNQYLCDILDNTGLIHQHNKTCFKHLPKNVQALWDDNKDCRFQLPRPTNQTTCFDEDGYVVLGCNDGFVHGHSPLIIFTLDTALVFSALCAAIKAFSENPPMDIDSNLDAHEYSRQLLIKTVNKLIGNDNMNDESIPLQEELNPDEDDTLIYLQLYFKSLPTECWSKSCNLLFNDIFLRPDELKDISAWDQMWIHPQYLTYCLKKITSDELPHVPVLTGHSIPRNDQKDQQEKHALAMLALLKPWSNNESELLKLKDISLIQAFNDWKSSKSIKKSSIRVMENMQLLPQSKDANFDYAAMRQK</sequence>
<dbReference type="Proteomes" id="UP000053593">
    <property type="component" value="Unassembled WGS sequence"/>
</dbReference>
<reference evidence="1 2" key="1">
    <citation type="submission" date="2014-04" db="EMBL/GenBank/DDBJ databases">
        <title>Evolutionary Origins and Diversification of the Mycorrhizal Mutualists.</title>
        <authorList>
            <consortium name="DOE Joint Genome Institute"/>
            <consortium name="Mycorrhizal Genomics Consortium"/>
            <person name="Kohler A."/>
            <person name="Kuo A."/>
            <person name="Nagy L.G."/>
            <person name="Floudas D."/>
            <person name="Copeland A."/>
            <person name="Barry K.W."/>
            <person name="Cichocki N."/>
            <person name="Veneault-Fourrey C."/>
            <person name="LaButti K."/>
            <person name="Lindquist E.A."/>
            <person name="Lipzen A."/>
            <person name="Lundell T."/>
            <person name="Morin E."/>
            <person name="Murat C."/>
            <person name="Riley R."/>
            <person name="Ohm R."/>
            <person name="Sun H."/>
            <person name="Tunlid A."/>
            <person name="Henrissat B."/>
            <person name="Grigoriev I.V."/>
            <person name="Hibbett D.S."/>
            <person name="Martin F."/>
        </authorList>
    </citation>
    <scope>NUCLEOTIDE SEQUENCE [LARGE SCALE GENOMIC DNA]</scope>
    <source>
        <strain evidence="1 2">FD-317 M1</strain>
    </source>
</reference>
<proteinExistence type="predicted"/>
<gene>
    <name evidence="1" type="ORF">GYMLUDRAFT_62327</name>
</gene>
<dbReference type="AlphaFoldDB" id="A0A0D0C0P7"/>
<dbReference type="HOGENOM" id="CLU_855451_0_0_1"/>
<evidence type="ECO:0000313" key="1">
    <source>
        <dbReference type="EMBL" id="KIK55919.1"/>
    </source>
</evidence>
<evidence type="ECO:0000313" key="2">
    <source>
        <dbReference type="Proteomes" id="UP000053593"/>
    </source>
</evidence>
<dbReference type="EMBL" id="KN834802">
    <property type="protein sequence ID" value="KIK55919.1"/>
    <property type="molecule type" value="Genomic_DNA"/>
</dbReference>
<dbReference type="OrthoDB" id="3050185at2759"/>
<protein>
    <submittedName>
        <fullName evidence="1">Uncharacterized protein</fullName>
    </submittedName>
</protein>
<accession>A0A0D0C0P7</accession>
<organism evidence="1 2">
    <name type="scientific">Collybiopsis luxurians FD-317 M1</name>
    <dbReference type="NCBI Taxonomy" id="944289"/>
    <lineage>
        <taxon>Eukaryota</taxon>
        <taxon>Fungi</taxon>
        <taxon>Dikarya</taxon>
        <taxon>Basidiomycota</taxon>
        <taxon>Agaricomycotina</taxon>
        <taxon>Agaricomycetes</taxon>
        <taxon>Agaricomycetidae</taxon>
        <taxon>Agaricales</taxon>
        <taxon>Marasmiineae</taxon>
        <taxon>Omphalotaceae</taxon>
        <taxon>Collybiopsis</taxon>
        <taxon>Collybiopsis luxurians</taxon>
    </lineage>
</organism>
<keyword evidence="2" id="KW-1185">Reference proteome</keyword>